<evidence type="ECO:0000313" key="2">
    <source>
        <dbReference type="EMBL" id="RMA57275.1"/>
    </source>
</evidence>
<proteinExistence type="predicted"/>
<comment type="caution">
    <text evidence="2">The sequence shown here is derived from an EMBL/GenBank/DDBJ whole genome shotgun (WGS) entry which is preliminary data.</text>
</comment>
<dbReference type="OrthoDB" id="1453558at2"/>
<reference evidence="2 3" key="1">
    <citation type="submission" date="2018-10" db="EMBL/GenBank/DDBJ databases">
        <title>Genomic Encyclopedia of Archaeal and Bacterial Type Strains, Phase II (KMG-II): from individual species to whole genera.</title>
        <authorList>
            <person name="Goeker M."/>
        </authorList>
    </citation>
    <scope>NUCLEOTIDE SEQUENCE [LARGE SCALE GENOMIC DNA]</scope>
    <source>
        <strain evidence="2 3">DSM 23424</strain>
    </source>
</reference>
<accession>A0A3L9YGK8</accession>
<feature type="signal peptide" evidence="1">
    <location>
        <begin position="1"/>
        <end position="20"/>
    </location>
</feature>
<organism evidence="2 3">
    <name type="scientific">Ulvibacter antarcticus</name>
    <dbReference type="NCBI Taxonomy" id="442714"/>
    <lineage>
        <taxon>Bacteria</taxon>
        <taxon>Pseudomonadati</taxon>
        <taxon>Bacteroidota</taxon>
        <taxon>Flavobacteriia</taxon>
        <taxon>Flavobacteriales</taxon>
        <taxon>Flavobacteriaceae</taxon>
        <taxon>Ulvibacter</taxon>
    </lineage>
</organism>
<name>A0A3L9YGK8_9FLAO</name>
<dbReference type="EMBL" id="REFC01000015">
    <property type="protein sequence ID" value="RMA57275.1"/>
    <property type="molecule type" value="Genomic_DNA"/>
</dbReference>
<feature type="chain" id="PRO_5018178950" description="NlpE-like protein" evidence="1">
    <location>
        <begin position="21"/>
        <end position="110"/>
    </location>
</feature>
<protein>
    <recommendedName>
        <fullName evidence="4">NlpE-like protein</fullName>
    </recommendedName>
</protein>
<keyword evidence="1" id="KW-0732">Signal</keyword>
<gene>
    <name evidence="2" type="ORF">BXY75_3163</name>
</gene>
<dbReference type="RefSeq" id="WP_121908689.1">
    <property type="nucleotide sequence ID" value="NZ_REFC01000015.1"/>
</dbReference>
<evidence type="ECO:0000313" key="3">
    <source>
        <dbReference type="Proteomes" id="UP000271339"/>
    </source>
</evidence>
<dbReference type="AlphaFoldDB" id="A0A3L9YGK8"/>
<keyword evidence="3" id="KW-1185">Reference proteome</keyword>
<evidence type="ECO:0000256" key="1">
    <source>
        <dbReference type="SAM" id="SignalP"/>
    </source>
</evidence>
<sequence length="110" mass="12555">MKTFFMLITFGLILIFGTLADDTNIYTGTKDNVYTVATFDGYEGGFYYFTDEKTQKAISLTEDDKLPINRNELKEGDVIGQSFEIVYKVNRYNKAFNSMTSEDEAYSSVD</sequence>
<dbReference type="Proteomes" id="UP000271339">
    <property type="component" value="Unassembled WGS sequence"/>
</dbReference>
<evidence type="ECO:0008006" key="4">
    <source>
        <dbReference type="Google" id="ProtNLM"/>
    </source>
</evidence>